<dbReference type="SMART" id="SM00387">
    <property type="entry name" value="HATPase_c"/>
    <property type="match status" value="1"/>
</dbReference>
<organism evidence="7 8">
    <name type="scientific">Cylindrotheca closterium</name>
    <dbReference type="NCBI Taxonomy" id="2856"/>
    <lineage>
        <taxon>Eukaryota</taxon>
        <taxon>Sar</taxon>
        <taxon>Stramenopiles</taxon>
        <taxon>Ochrophyta</taxon>
        <taxon>Bacillariophyta</taxon>
        <taxon>Bacillariophyceae</taxon>
        <taxon>Bacillariophycidae</taxon>
        <taxon>Bacillariales</taxon>
        <taxon>Bacillariaceae</taxon>
        <taxon>Cylindrotheca</taxon>
    </lineage>
</organism>
<evidence type="ECO:0000259" key="5">
    <source>
        <dbReference type="PROSITE" id="PS50109"/>
    </source>
</evidence>
<keyword evidence="1 3" id="KW-0597">Phosphoprotein</keyword>
<accession>A0AAD2GAL8</accession>
<dbReference type="Pfam" id="PF02518">
    <property type="entry name" value="HATPase_c"/>
    <property type="match status" value="1"/>
</dbReference>
<dbReference type="InterPro" id="IPR036097">
    <property type="entry name" value="HisK_dim/P_sf"/>
</dbReference>
<sequence length="970" mass="109924">MAGVGEGAIVDRLRRYGITKMDKKRTVPLERLRNAPLHVRTQVEDVHRWLFVEGGHYEDIESLMTNYCHFVRDNLQIPLDRLYFGGVGLHPKLTSYLWKWELDSFEHREMPQEIFERRNELFSPDEPFCVLEQGRAEFIRIRSSDNYIPPDTEKWFRAGNYADYFALPDIHRGEFEGGLAWSTKHPKGFDDEYVQFFELTQPALSTVIRLHMNALVIKTLTERMEREIEERTSQLATANRELEKASEEISRNAAKQLEHFACMSHEIRTPLNCIVGFSSLMLEKSDQMTAENEESIRMIHENGNLLKCVVDDVLDYAKLESGCFMVNVQPCELHPTISSVVTSIAQKAKKRNVTVRTDYSAELSGIMETDNRRLQQVLFNLLGNAEKFSKDGGVIDFSVSLVGYDEWRYEIERNEQMLCYGEKFDNKEKLRVISFSVKDYGKGIDKKDFETVFEPFSQASKETQSIYGGTGLGLSITSKLVKKLGGFISLDSEPGKFTEFCVYFPFRGGAVDVAGLSKEFTDTTVVLVAKHLGIPISGSNENDSVSISFEVARTYGLDMLRCLDWDDLDAKLSESVSLRSYVAIIADSSDVDYSKYTKAESKIGSSRCALFTCGNTNHTEMYGGFHLGFMSASFPVTVLQRIWSQMLLKKDNTKPRLKLQDSESPSSVVEKKERLLTRKDFQRLQILYADDNGINCKLLHKMISNLGVTNIDLVNDGTKAVEYAECTSYDVIFLDMEMRVMGGIEACQRITEFDPAANIVFVTAHVSEKYFKLAKDAGAKDYITKPFDLKMIRNVLKKSIYRDCMDTSMPLATKQIETSRKATSFSRAQSMPLGLALLSSELKPLASDLKVLYADDNMINQKVLRKVLQRLGVENVDLVDNGQKAVEKANENRYDIIFMDLQMPVMDGLEASKHILEEDPAAVIIVVTAHALHNFIETAAFTGCSDFISKPVNLKKIQSVLEPYTIFDAS</sequence>
<reference evidence="7" key="1">
    <citation type="submission" date="2023-08" db="EMBL/GenBank/DDBJ databases">
        <authorList>
            <person name="Audoor S."/>
            <person name="Bilcke G."/>
        </authorList>
    </citation>
    <scope>NUCLEOTIDE SEQUENCE</scope>
</reference>
<dbReference type="Pfam" id="PF00072">
    <property type="entry name" value="Response_reg"/>
    <property type="match status" value="2"/>
</dbReference>
<dbReference type="Pfam" id="PF00512">
    <property type="entry name" value="HisKA"/>
    <property type="match status" value="1"/>
</dbReference>
<dbReference type="SUPFAM" id="SSF47384">
    <property type="entry name" value="Homodimeric domain of signal transducing histidine kinase"/>
    <property type="match status" value="1"/>
</dbReference>
<dbReference type="AlphaFoldDB" id="A0AAD2GAL8"/>
<dbReference type="PANTHER" id="PTHR45339">
    <property type="entry name" value="HYBRID SIGNAL TRANSDUCTION HISTIDINE KINASE J"/>
    <property type="match status" value="1"/>
</dbReference>
<evidence type="ECO:0000256" key="1">
    <source>
        <dbReference type="ARBA" id="ARBA00022553"/>
    </source>
</evidence>
<dbReference type="InterPro" id="IPR036890">
    <property type="entry name" value="HATPase_C_sf"/>
</dbReference>
<evidence type="ECO:0000313" key="8">
    <source>
        <dbReference type="Proteomes" id="UP001295423"/>
    </source>
</evidence>
<dbReference type="EMBL" id="CAKOGP040002313">
    <property type="protein sequence ID" value="CAJ1966818.1"/>
    <property type="molecule type" value="Genomic_DNA"/>
</dbReference>
<feature type="domain" description="Response regulatory" evidence="6">
    <location>
        <begin position="685"/>
        <end position="800"/>
    </location>
</feature>
<dbReference type="Gene3D" id="3.40.50.2300">
    <property type="match status" value="2"/>
</dbReference>
<dbReference type="PANTHER" id="PTHR45339:SF1">
    <property type="entry name" value="HYBRID SIGNAL TRANSDUCTION HISTIDINE KINASE J"/>
    <property type="match status" value="1"/>
</dbReference>
<dbReference type="PROSITE" id="PS50109">
    <property type="entry name" value="HIS_KIN"/>
    <property type="match status" value="1"/>
</dbReference>
<evidence type="ECO:0000256" key="3">
    <source>
        <dbReference type="PROSITE-ProRule" id="PRU00169"/>
    </source>
</evidence>
<protein>
    <recommendedName>
        <fullName evidence="9">Guanylate cyclase</fullName>
    </recommendedName>
</protein>
<feature type="modified residue" description="4-aspartylphosphate" evidence="3">
    <location>
        <position position="900"/>
    </location>
</feature>
<evidence type="ECO:0000256" key="2">
    <source>
        <dbReference type="ARBA" id="ARBA00023012"/>
    </source>
</evidence>
<dbReference type="InterPro" id="IPR011006">
    <property type="entry name" value="CheY-like_superfamily"/>
</dbReference>
<dbReference type="PRINTS" id="PR00344">
    <property type="entry name" value="BCTRLSENSOR"/>
</dbReference>
<dbReference type="SMART" id="SM00448">
    <property type="entry name" value="REC"/>
    <property type="match status" value="2"/>
</dbReference>
<name>A0AAD2GAL8_9STRA</name>
<feature type="coiled-coil region" evidence="4">
    <location>
        <begin position="221"/>
        <end position="255"/>
    </location>
</feature>
<dbReference type="Proteomes" id="UP001295423">
    <property type="component" value="Unassembled WGS sequence"/>
</dbReference>
<feature type="modified residue" description="4-aspartylphosphate" evidence="3">
    <location>
        <position position="735"/>
    </location>
</feature>
<dbReference type="Gene3D" id="1.10.287.130">
    <property type="match status" value="1"/>
</dbReference>
<keyword evidence="4" id="KW-0175">Coiled coil</keyword>
<dbReference type="GO" id="GO:0000155">
    <property type="term" value="F:phosphorelay sensor kinase activity"/>
    <property type="evidence" value="ECO:0007669"/>
    <property type="project" value="InterPro"/>
</dbReference>
<proteinExistence type="predicted"/>
<gene>
    <name evidence="7" type="ORF">CYCCA115_LOCUS22401</name>
</gene>
<evidence type="ECO:0000313" key="7">
    <source>
        <dbReference type="EMBL" id="CAJ1966818.1"/>
    </source>
</evidence>
<dbReference type="SUPFAM" id="SSF52172">
    <property type="entry name" value="CheY-like"/>
    <property type="match status" value="2"/>
</dbReference>
<dbReference type="InterPro" id="IPR001789">
    <property type="entry name" value="Sig_transdc_resp-reg_receiver"/>
</dbReference>
<dbReference type="SUPFAM" id="SSF55874">
    <property type="entry name" value="ATPase domain of HSP90 chaperone/DNA topoisomerase II/histidine kinase"/>
    <property type="match status" value="1"/>
</dbReference>
<dbReference type="InterPro" id="IPR004358">
    <property type="entry name" value="Sig_transdc_His_kin-like_C"/>
</dbReference>
<dbReference type="CDD" id="cd00082">
    <property type="entry name" value="HisKA"/>
    <property type="match status" value="1"/>
</dbReference>
<dbReference type="InterPro" id="IPR003594">
    <property type="entry name" value="HATPase_dom"/>
</dbReference>
<feature type="domain" description="Histidine kinase" evidence="5">
    <location>
        <begin position="262"/>
        <end position="508"/>
    </location>
</feature>
<evidence type="ECO:0008006" key="9">
    <source>
        <dbReference type="Google" id="ProtNLM"/>
    </source>
</evidence>
<evidence type="ECO:0000259" key="6">
    <source>
        <dbReference type="PROSITE" id="PS50110"/>
    </source>
</evidence>
<dbReference type="InterPro" id="IPR003661">
    <property type="entry name" value="HisK_dim/P_dom"/>
</dbReference>
<dbReference type="CDD" id="cd17546">
    <property type="entry name" value="REC_hyHK_CKI1_RcsC-like"/>
    <property type="match status" value="2"/>
</dbReference>
<dbReference type="SMART" id="SM00388">
    <property type="entry name" value="HisKA"/>
    <property type="match status" value="1"/>
</dbReference>
<comment type="caution">
    <text evidence="7">The sequence shown here is derived from an EMBL/GenBank/DDBJ whole genome shotgun (WGS) entry which is preliminary data.</text>
</comment>
<evidence type="ECO:0000256" key="4">
    <source>
        <dbReference type="SAM" id="Coils"/>
    </source>
</evidence>
<keyword evidence="2" id="KW-0902">Two-component regulatory system</keyword>
<feature type="domain" description="Response regulatory" evidence="6">
    <location>
        <begin position="850"/>
        <end position="965"/>
    </location>
</feature>
<dbReference type="Gene3D" id="3.30.565.10">
    <property type="entry name" value="Histidine kinase-like ATPase, C-terminal domain"/>
    <property type="match status" value="1"/>
</dbReference>
<keyword evidence="8" id="KW-1185">Reference proteome</keyword>
<dbReference type="InterPro" id="IPR005467">
    <property type="entry name" value="His_kinase_dom"/>
</dbReference>
<dbReference type="PROSITE" id="PS50110">
    <property type="entry name" value="RESPONSE_REGULATORY"/>
    <property type="match status" value="2"/>
</dbReference>